<evidence type="ECO:0000313" key="2">
    <source>
        <dbReference type="Proteomes" id="UP000616151"/>
    </source>
</evidence>
<reference evidence="1" key="1">
    <citation type="submission" date="2021-01" db="EMBL/GenBank/DDBJ databases">
        <authorList>
            <person name="Sun Q."/>
        </authorList>
    </citation>
    <scope>NUCLEOTIDE SEQUENCE</scope>
    <source>
        <strain evidence="1">YIM B02566</strain>
    </source>
</reference>
<proteinExistence type="predicted"/>
<gene>
    <name evidence="1" type="ORF">JHL16_05720</name>
</gene>
<name>A0ACC5QZL3_9HYPH</name>
<dbReference type="Proteomes" id="UP000616151">
    <property type="component" value="Unassembled WGS sequence"/>
</dbReference>
<protein>
    <submittedName>
        <fullName evidence="1">DUF1993 domain-containing protein</fullName>
    </submittedName>
</protein>
<evidence type="ECO:0000313" key="1">
    <source>
        <dbReference type="EMBL" id="MBK1865841.1"/>
    </source>
</evidence>
<organism evidence="1 2">
    <name type="scientific">Taklimakanibacter albus</name>
    <dbReference type="NCBI Taxonomy" id="2800327"/>
    <lineage>
        <taxon>Bacteria</taxon>
        <taxon>Pseudomonadati</taxon>
        <taxon>Pseudomonadota</taxon>
        <taxon>Alphaproteobacteria</taxon>
        <taxon>Hyphomicrobiales</taxon>
        <taxon>Aestuariivirgaceae</taxon>
        <taxon>Taklimakanibacter</taxon>
    </lineage>
</organism>
<dbReference type="EMBL" id="JAENHL010000006">
    <property type="protein sequence ID" value="MBK1865841.1"/>
    <property type="molecule type" value="Genomic_DNA"/>
</dbReference>
<comment type="caution">
    <text evidence="1">The sequence shown here is derived from an EMBL/GenBank/DDBJ whole genome shotgun (WGS) entry which is preliminary data.</text>
</comment>
<keyword evidence="2" id="KW-1185">Reference proteome</keyword>
<sequence length="178" mass="19829">MIQINRDGAFHRLTIIPMMAALDNLGGILDKAEAHVTAAKTDPVPLLEARLHPDMFSLIQQLQYALFIPVEFARHFHDGEPPKVGYEEANLADVRAGMKLAQAYLGGVAPERMDAQADLIVPVFFDARQGLTTEDYASRIIMPDFYFHVTVAYAILRHAGVPLGKRDFLGKLRTTRLT</sequence>
<accession>A0ACC5QZL3</accession>